<comment type="caution">
    <text evidence="2">The sequence shown here is derived from an EMBL/GenBank/DDBJ whole genome shotgun (WGS) entry which is preliminary data.</text>
</comment>
<name>A0A1Y2HV50_9FUNG</name>
<protein>
    <submittedName>
        <fullName evidence="2">Uncharacterized protein</fullName>
    </submittedName>
</protein>
<sequence length="80" mass="9160">MSGLVMAYPPNLNDEELIHQFLKDVTPFSRIKLIHAHLTVSPEPHKNVAHYLNKYVGRMDATRPTSRGPLSRHSSCMLHR</sequence>
<evidence type="ECO:0000313" key="2">
    <source>
        <dbReference type="EMBL" id="ORZ37641.1"/>
    </source>
</evidence>
<evidence type="ECO:0000313" key="3">
    <source>
        <dbReference type="Proteomes" id="UP000193411"/>
    </source>
</evidence>
<organism evidence="2 3">
    <name type="scientific">Catenaria anguillulae PL171</name>
    <dbReference type="NCBI Taxonomy" id="765915"/>
    <lineage>
        <taxon>Eukaryota</taxon>
        <taxon>Fungi</taxon>
        <taxon>Fungi incertae sedis</taxon>
        <taxon>Blastocladiomycota</taxon>
        <taxon>Blastocladiomycetes</taxon>
        <taxon>Blastocladiales</taxon>
        <taxon>Catenariaceae</taxon>
        <taxon>Catenaria</taxon>
    </lineage>
</organism>
<dbReference type="Proteomes" id="UP000193411">
    <property type="component" value="Unassembled WGS sequence"/>
</dbReference>
<accession>A0A1Y2HV50</accession>
<feature type="region of interest" description="Disordered" evidence="1">
    <location>
        <begin position="60"/>
        <end position="80"/>
    </location>
</feature>
<proteinExistence type="predicted"/>
<reference evidence="2 3" key="1">
    <citation type="submission" date="2016-07" db="EMBL/GenBank/DDBJ databases">
        <title>Pervasive Adenine N6-methylation of Active Genes in Fungi.</title>
        <authorList>
            <consortium name="DOE Joint Genome Institute"/>
            <person name="Mondo S.J."/>
            <person name="Dannebaum R.O."/>
            <person name="Kuo R.C."/>
            <person name="Labutti K."/>
            <person name="Haridas S."/>
            <person name="Kuo A."/>
            <person name="Salamov A."/>
            <person name="Ahrendt S.R."/>
            <person name="Lipzen A."/>
            <person name="Sullivan W."/>
            <person name="Andreopoulos W.B."/>
            <person name="Clum A."/>
            <person name="Lindquist E."/>
            <person name="Daum C."/>
            <person name="Ramamoorthy G.K."/>
            <person name="Gryganskyi A."/>
            <person name="Culley D."/>
            <person name="Magnuson J.K."/>
            <person name="James T.Y."/>
            <person name="O'Malley M.A."/>
            <person name="Stajich J.E."/>
            <person name="Spatafora J.W."/>
            <person name="Visel A."/>
            <person name="Grigoriev I.V."/>
        </authorList>
    </citation>
    <scope>NUCLEOTIDE SEQUENCE [LARGE SCALE GENOMIC DNA]</scope>
    <source>
        <strain evidence="2 3">PL171</strain>
    </source>
</reference>
<evidence type="ECO:0000256" key="1">
    <source>
        <dbReference type="SAM" id="MobiDB-lite"/>
    </source>
</evidence>
<dbReference type="EMBL" id="MCFL01000012">
    <property type="protein sequence ID" value="ORZ37641.1"/>
    <property type="molecule type" value="Genomic_DNA"/>
</dbReference>
<keyword evidence="3" id="KW-1185">Reference proteome</keyword>
<dbReference type="AlphaFoldDB" id="A0A1Y2HV50"/>
<gene>
    <name evidence="2" type="ORF">BCR44DRAFT_1430592</name>
</gene>